<feature type="domain" description="DJ-1/PfpI" evidence="4">
    <location>
        <begin position="26"/>
        <end position="218"/>
    </location>
</feature>
<dbReference type="PANTHER" id="PTHR48094:SF11">
    <property type="entry name" value="GLUTATHIONE-INDEPENDENT GLYOXALASE HSP31-RELATED"/>
    <property type="match status" value="1"/>
</dbReference>
<evidence type="ECO:0000313" key="6">
    <source>
        <dbReference type="Proteomes" id="UP000051442"/>
    </source>
</evidence>
<proteinExistence type="inferred from homology"/>
<dbReference type="PANTHER" id="PTHR48094">
    <property type="entry name" value="PROTEIN/NUCLEIC ACID DEGLYCASE DJ-1-RELATED"/>
    <property type="match status" value="1"/>
</dbReference>
<dbReference type="CDD" id="cd03141">
    <property type="entry name" value="GATase1_Hsp31_like"/>
    <property type="match status" value="1"/>
</dbReference>
<organism evidence="5 6">
    <name type="scientific">Secundilactobacillus similis DSM 23365 = JCM 2765</name>
    <dbReference type="NCBI Taxonomy" id="1423804"/>
    <lineage>
        <taxon>Bacteria</taxon>
        <taxon>Bacillati</taxon>
        <taxon>Bacillota</taxon>
        <taxon>Bacilli</taxon>
        <taxon>Lactobacillales</taxon>
        <taxon>Lactobacillaceae</taxon>
        <taxon>Secundilactobacillus</taxon>
    </lineage>
</organism>
<dbReference type="GO" id="GO:0005737">
    <property type="term" value="C:cytoplasm"/>
    <property type="evidence" value="ECO:0007669"/>
    <property type="project" value="TreeGrafter"/>
</dbReference>
<dbReference type="OrthoDB" id="9792284at2"/>
<keyword evidence="6" id="KW-1185">Reference proteome</keyword>
<dbReference type="Proteomes" id="UP000051442">
    <property type="component" value="Unassembled WGS sequence"/>
</dbReference>
<comment type="caution">
    <text evidence="5">The sequence shown here is derived from an EMBL/GenBank/DDBJ whole genome shotgun (WGS) entry which is preliminary data.</text>
</comment>
<dbReference type="SUPFAM" id="SSF52317">
    <property type="entry name" value="Class I glutamine amidotransferase-like"/>
    <property type="match status" value="1"/>
</dbReference>
<dbReference type="GO" id="GO:0019243">
    <property type="term" value="P:methylglyoxal catabolic process to D-lactate via S-lactoyl-glutathione"/>
    <property type="evidence" value="ECO:0007669"/>
    <property type="project" value="TreeGrafter"/>
</dbReference>
<dbReference type="AlphaFoldDB" id="A0A0R2FFK5"/>
<dbReference type="PATRIC" id="fig|1423804.4.peg.2382"/>
<sequence>MTKALIVLTNHAKFDTLNRATGVWLSEATHFNQVMTDNQIDVDYVSPAGGYVPLDPGSIAADQLDAVNLAFYTDADFRNRALGQSLKPSDVNAADYDIIYFAGGHGTVWDFPKNQELGQLAKQIYDNGGIISAVCHGLVGLLAIQNADGNAFIDGKQLTGFTNEEEAINQLTDDVPFLAEDALKAAGAHHTKSDPYTEHVVTDGRLVTGQNPQSAKGVGEAVIAVLNK</sequence>
<evidence type="ECO:0000313" key="5">
    <source>
        <dbReference type="EMBL" id="KRN26406.1"/>
    </source>
</evidence>
<dbReference type="InterPro" id="IPR002818">
    <property type="entry name" value="DJ-1/PfpI"/>
</dbReference>
<keyword evidence="2" id="KW-0456">Lyase</keyword>
<keyword evidence="1" id="KW-0346">Stress response</keyword>
<evidence type="ECO:0000256" key="1">
    <source>
        <dbReference type="ARBA" id="ARBA00023016"/>
    </source>
</evidence>
<evidence type="ECO:0000256" key="2">
    <source>
        <dbReference type="ARBA" id="ARBA00023239"/>
    </source>
</evidence>
<name>A0A0R2FFK5_9LACO</name>
<dbReference type="Gene3D" id="3.40.50.880">
    <property type="match status" value="1"/>
</dbReference>
<dbReference type="STRING" id="1423804.FD14_GL002196"/>
<evidence type="ECO:0000256" key="3">
    <source>
        <dbReference type="ARBA" id="ARBA00038493"/>
    </source>
</evidence>
<dbReference type="RefSeq" id="WP_054733408.1">
    <property type="nucleotide sequence ID" value="NZ_AYZM01000035.1"/>
</dbReference>
<dbReference type="Pfam" id="PF01965">
    <property type="entry name" value="DJ-1_PfpI"/>
    <property type="match status" value="1"/>
</dbReference>
<dbReference type="GO" id="GO:0019172">
    <property type="term" value="F:glyoxalase III activity"/>
    <property type="evidence" value="ECO:0007669"/>
    <property type="project" value="TreeGrafter"/>
</dbReference>
<reference evidence="5 6" key="1">
    <citation type="journal article" date="2015" name="Genome Announc.">
        <title>Expanding the biotechnology potential of lactobacilli through comparative genomics of 213 strains and associated genera.</title>
        <authorList>
            <person name="Sun Z."/>
            <person name="Harris H.M."/>
            <person name="McCann A."/>
            <person name="Guo C."/>
            <person name="Argimon S."/>
            <person name="Zhang W."/>
            <person name="Yang X."/>
            <person name="Jeffery I.B."/>
            <person name="Cooney J.C."/>
            <person name="Kagawa T.F."/>
            <person name="Liu W."/>
            <person name="Song Y."/>
            <person name="Salvetti E."/>
            <person name="Wrobel A."/>
            <person name="Rasinkangas P."/>
            <person name="Parkhill J."/>
            <person name="Rea M.C."/>
            <person name="O'Sullivan O."/>
            <person name="Ritari J."/>
            <person name="Douillard F.P."/>
            <person name="Paul Ross R."/>
            <person name="Yang R."/>
            <person name="Briner A.E."/>
            <person name="Felis G.E."/>
            <person name="de Vos W.M."/>
            <person name="Barrangou R."/>
            <person name="Klaenhammer T.R."/>
            <person name="Caufield P.W."/>
            <person name="Cui Y."/>
            <person name="Zhang H."/>
            <person name="O'Toole P.W."/>
        </authorList>
    </citation>
    <scope>NUCLEOTIDE SEQUENCE [LARGE SCALE GENOMIC DNA]</scope>
    <source>
        <strain evidence="5 6">DSM 23365</strain>
    </source>
</reference>
<comment type="similarity">
    <text evidence="3">Belongs to the peptidase C56 family. HSP31-like subfamily.</text>
</comment>
<dbReference type="InterPro" id="IPR029062">
    <property type="entry name" value="Class_I_gatase-like"/>
</dbReference>
<dbReference type="EMBL" id="AYZM01000035">
    <property type="protein sequence ID" value="KRN26406.1"/>
    <property type="molecule type" value="Genomic_DNA"/>
</dbReference>
<accession>A0A0R2FFK5</accession>
<dbReference type="InterPro" id="IPR050325">
    <property type="entry name" value="Prot/Nucl_acid_deglycase"/>
</dbReference>
<protein>
    <submittedName>
        <fullName evidence="5">ThiJ PfpI family protein</fullName>
    </submittedName>
</protein>
<evidence type="ECO:0000259" key="4">
    <source>
        <dbReference type="Pfam" id="PF01965"/>
    </source>
</evidence>
<gene>
    <name evidence="5" type="ORF">FD14_GL002196</name>
</gene>